<keyword evidence="3 10" id="KW-0238">DNA-binding</keyword>
<evidence type="ECO:0000256" key="8">
    <source>
        <dbReference type="SAM" id="MobiDB-lite"/>
    </source>
</evidence>
<dbReference type="GO" id="GO:0003700">
    <property type="term" value="F:DNA-binding transcription factor activity"/>
    <property type="evidence" value="ECO:0007669"/>
    <property type="project" value="InterPro"/>
</dbReference>
<evidence type="ECO:0000256" key="3">
    <source>
        <dbReference type="ARBA" id="ARBA00023125"/>
    </source>
</evidence>
<dbReference type="SUPFAM" id="SSF46785">
    <property type="entry name" value="Winged helix' DNA-binding domain"/>
    <property type="match status" value="1"/>
</dbReference>
<reference evidence="10 11" key="1">
    <citation type="submission" date="2020-08" db="EMBL/GenBank/DDBJ databases">
        <title>Genomic Encyclopedia of Type Strains, Phase IV (KMG-V): Genome sequencing to study the core and pangenomes of soil and plant-associated prokaryotes.</title>
        <authorList>
            <person name="Whitman W."/>
        </authorList>
    </citation>
    <scope>NUCLEOTIDE SEQUENCE [LARGE SCALE GENOMIC DNA]</scope>
    <source>
        <strain evidence="10 11">SEMIA 4034</strain>
    </source>
</reference>
<dbReference type="Pfam" id="PF03466">
    <property type="entry name" value="LysR_substrate"/>
    <property type="match status" value="1"/>
</dbReference>
<feature type="region of interest" description="Disordered" evidence="8">
    <location>
        <begin position="436"/>
        <end position="456"/>
    </location>
</feature>
<dbReference type="Proteomes" id="UP000528824">
    <property type="component" value="Unassembled WGS sequence"/>
</dbReference>
<keyword evidence="11" id="KW-1185">Reference proteome</keyword>
<dbReference type="InterPro" id="IPR005119">
    <property type="entry name" value="LysR_subst-bd"/>
</dbReference>
<keyword evidence="2" id="KW-0805">Transcription regulation</keyword>
<dbReference type="PANTHER" id="PTHR30537">
    <property type="entry name" value="HTH-TYPE TRANSCRIPTIONAL REGULATOR"/>
    <property type="match status" value="1"/>
</dbReference>
<accession>A0A7W8XDU3</accession>
<evidence type="ECO:0000259" key="9">
    <source>
        <dbReference type="PROSITE" id="PS50931"/>
    </source>
</evidence>
<evidence type="ECO:0000256" key="6">
    <source>
        <dbReference type="ARBA" id="ARBA00067332"/>
    </source>
</evidence>
<protein>
    <recommendedName>
        <fullName evidence="6">HTH-type transcriptional regulator TtuA</fullName>
    </recommendedName>
    <alternativeName>
        <fullName evidence="7">Tartrate utilization transcriptional regulator</fullName>
    </alternativeName>
</protein>
<feature type="domain" description="HTH lysR-type" evidence="9">
    <location>
        <begin position="1"/>
        <end position="59"/>
    </location>
</feature>
<gene>
    <name evidence="10" type="ORF">GGI59_003176</name>
</gene>
<dbReference type="PROSITE" id="PS50931">
    <property type="entry name" value="HTH_LYSR"/>
    <property type="match status" value="1"/>
</dbReference>
<dbReference type="SUPFAM" id="SSF53850">
    <property type="entry name" value="Periplasmic binding protein-like II"/>
    <property type="match status" value="1"/>
</dbReference>
<dbReference type="Gene3D" id="3.40.190.290">
    <property type="match status" value="1"/>
</dbReference>
<dbReference type="PANTHER" id="PTHR30537:SF72">
    <property type="entry name" value="LYSR FAMILY TRANSCRIPTIONAL REGULATOR"/>
    <property type="match status" value="1"/>
</dbReference>
<comment type="function">
    <text evidence="5">Transcriptional regulator of the ttuABCDE tartrate utilization operon.</text>
</comment>
<dbReference type="GO" id="GO:0043565">
    <property type="term" value="F:sequence-specific DNA binding"/>
    <property type="evidence" value="ECO:0007669"/>
    <property type="project" value="TreeGrafter"/>
</dbReference>
<organism evidence="10 11">
    <name type="scientific">Rhizobium lentis</name>
    <dbReference type="NCBI Taxonomy" id="1138194"/>
    <lineage>
        <taxon>Bacteria</taxon>
        <taxon>Pseudomonadati</taxon>
        <taxon>Pseudomonadota</taxon>
        <taxon>Alphaproteobacteria</taxon>
        <taxon>Hyphomicrobiales</taxon>
        <taxon>Rhizobiaceae</taxon>
        <taxon>Rhizobium/Agrobacterium group</taxon>
        <taxon>Rhizobium</taxon>
    </lineage>
</organism>
<evidence type="ECO:0000256" key="4">
    <source>
        <dbReference type="ARBA" id="ARBA00023163"/>
    </source>
</evidence>
<comment type="similarity">
    <text evidence="1">Belongs to the LysR transcriptional regulatory family.</text>
</comment>
<evidence type="ECO:0000256" key="1">
    <source>
        <dbReference type="ARBA" id="ARBA00009437"/>
    </source>
</evidence>
<name>A0A7W8XDU3_9HYPH</name>
<evidence type="ECO:0000256" key="5">
    <source>
        <dbReference type="ARBA" id="ARBA00054626"/>
    </source>
</evidence>
<evidence type="ECO:0000313" key="10">
    <source>
        <dbReference type="EMBL" id="MBB5561500.1"/>
    </source>
</evidence>
<evidence type="ECO:0000313" key="11">
    <source>
        <dbReference type="Proteomes" id="UP000528824"/>
    </source>
</evidence>
<dbReference type="InterPro" id="IPR058163">
    <property type="entry name" value="LysR-type_TF_proteobact-type"/>
</dbReference>
<evidence type="ECO:0000256" key="2">
    <source>
        <dbReference type="ARBA" id="ARBA00023015"/>
    </source>
</evidence>
<keyword evidence="4" id="KW-0804">Transcription</keyword>
<comment type="caution">
    <text evidence="10">The sequence shown here is derived from an EMBL/GenBank/DDBJ whole genome shotgun (WGS) entry which is preliminary data.</text>
</comment>
<dbReference type="EMBL" id="JACHBC010000006">
    <property type="protein sequence ID" value="MBB5561500.1"/>
    <property type="molecule type" value="Genomic_DNA"/>
</dbReference>
<dbReference type="InterPro" id="IPR000847">
    <property type="entry name" value="LysR_HTH_N"/>
</dbReference>
<dbReference type="Gene3D" id="1.10.10.10">
    <property type="entry name" value="Winged helix-like DNA-binding domain superfamily/Winged helix DNA-binding domain"/>
    <property type="match status" value="1"/>
</dbReference>
<dbReference type="InterPro" id="IPR036388">
    <property type="entry name" value="WH-like_DNA-bd_sf"/>
</dbReference>
<proteinExistence type="inferred from homology"/>
<dbReference type="CDD" id="cd08422">
    <property type="entry name" value="PBP2_CrgA_like"/>
    <property type="match status" value="1"/>
</dbReference>
<dbReference type="GO" id="GO:0006351">
    <property type="term" value="P:DNA-templated transcription"/>
    <property type="evidence" value="ECO:0007669"/>
    <property type="project" value="TreeGrafter"/>
</dbReference>
<dbReference type="FunFam" id="1.10.10.10:FF:000001">
    <property type="entry name" value="LysR family transcriptional regulator"/>
    <property type="match status" value="1"/>
</dbReference>
<dbReference type="Pfam" id="PF00126">
    <property type="entry name" value="HTH_1"/>
    <property type="match status" value="1"/>
</dbReference>
<sequence>MDSLASVVAFVHAAEQQSYVAAARLAGISPSAIGKAVARLESRLGVRLFNRTTRSISLTEEGTVLYERYKRVLDDMQDAEAAVSKGRDRPRGRLRISVPHIVGHHLLLPILPSFTAQFPEIELDIDFEDRVIDLITEGLDVVVRSGELADARLIARCLGEQHFVVCASPAYLELHGQPETPDDLSGHACIHFKYPSSGRTAPWAFRPPHERLLLPKNLTFNNTDAGLRAAKDGLGLAHLPVYVAEPHIRAGTLIPALTTFMAPFGSLSLVWPSNRQLSPKIRAFVDFVVENFAARPEAFDRRQTDHDFISTLRSLSRADRTRFRQNSSQEAAAAVAVQHYRQRRQRVSGRARALARRPSPLRGEGLVRDLRGVQVETGDQPGKIGRLFRQPVGRGRGFLDHGPVPLRDLIHLVDRGRDFEKAGRLFSCRRCDRADMLVDPGSGPASPVAVTSSPSR</sequence>
<evidence type="ECO:0000256" key="7">
    <source>
        <dbReference type="ARBA" id="ARBA00083243"/>
    </source>
</evidence>
<feature type="compositionally biased region" description="Low complexity" evidence="8">
    <location>
        <begin position="442"/>
        <end position="456"/>
    </location>
</feature>
<dbReference type="InterPro" id="IPR036390">
    <property type="entry name" value="WH_DNA-bd_sf"/>
</dbReference>
<dbReference type="AlphaFoldDB" id="A0A7W8XDU3"/>